<dbReference type="AlphaFoldDB" id="A0A354M3L3"/>
<dbReference type="Gene3D" id="2.60.120.260">
    <property type="entry name" value="Galactose-binding domain-like"/>
    <property type="match status" value="1"/>
</dbReference>
<keyword evidence="7" id="KW-0106">Calcium</keyword>
<dbReference type="Pfam" id="PF02929">
    <property type="entry name" value="Bgal_small_N"/>
    <property type="match status" value="1"/>
</dbReference>
<dbReference type="InterPro" id="IPR036156">
    <property type="entry name" value="Beta-gal/glucu_dom_sf"/>
</dbReference>
<dbReference type="EMBL" id="DNWC01000118">
    <property type="protein sequence ID" value="HBJ09102.1"/>
    <property type="molecule type" value="Genomic_DNA"/>
</dbReference>
<dbReference type="InterPro" id="IPR032312">
    <property type="entry name" value="LacZ_4"/>
</dbReference>
<dbReference type="Pfam" id="PF16353">
    <property type="entry name" value="LacZ_4"/>
    <property type="match status" value="1"/>
</dbReference>
<comment type="cofactor">
    <cofactor evidence="2">
        <name>Ca(2+)</name>
        <dbReference type="ChEBI" id="CHEBI:29108"/>
    </cofactor>
</comment>
<dbReference type="GO" id="GO:0030246">
    <property type="term" value="F:carbohydrate binding"/>
    <property type="evidence" value="ECO:0007669"/>
    <property type="project" value="InterPro"/>
</dbReference>
<dbReference type="PANTHER" id="PTHR46323">
    <property type="entry name" value="BETA-GALACTOSIDASE"/>
    <property type="match status" value="1"/>
</dbReference>
<dbReference type="SUPFAM" id="SSF51445">
    <property type="entry name" value="(Trans)glycosidases"/>
    <property type="match status" value="1"/>
</dbReference>
<evidence type="ECO:0000256" key="9">
    <source>
        <dbReference type="ARBA" id="ARBA00032230"/>
    </source>
</evidence>
<dbReference type="PROSITE" id="PS00719">
    <property type="entry name" value="GLYCOSYL_HYDROL_F2_1"/>
    <property type="match status" value="1"/>
</dbReference>
<evidence type="ECO:0000256" key="1">
    <source>
        <dbReference type="ARBA" id="ARBA00001412"/>
    </source>
</evidence>
<keyword evidence="11" id="KW-0732">Signal</keyword>
<evidence type="ECO:0000256" key="5">
    <source>
        <dbReference type="ARBA" id="ARBA00012756"/>
    </source>
</evidence>
<name>A0A354M3L3_9BACT</name>
<dbReference type="Gene3D" id="3.20.20.80">
    <property type="entry name" value="Glycosidases"/>
    <property type="match status" value="1"/>
</dbReference>
<comment type="similarity">
    <text evidence="3 10">Belongs to the glycosyl hydrolase 2 family.</text>
</comment>
<evidence type="ECO:0000313" key="13">
    <source>
        <dbReference type="EMBL" id="HBJ09102.1"/>
    </source>
</evidence>
<dbReference type="GO" id="GO:0009341">
    <property type="term" value="C:beta-galactosidase complex"/>
    <property type="evidence" value="ECO:0007669"/>
    <property type="project" value="InterPro"/>
</dbReference>
<dbReference type="InterPro" id="IPR006101">
    <property type="entry name" value="Glyco_hydro_2"/>
</dbReference>
<keyword evidence="6 10" id="KW-0378">Hydrolase</keyword>
<feature type="signal peptide" evidence="11">
    <location>
        <begin position="1"/>
        <end position="19"/>
    </location>
</feature>
<evidence type="ECO:0000256" key="6">
    <source>
        <dbReference type="ARBA" id="ARBA00022801"/>
    </source>
</evidence>
<protein>
    <recommendedName>
        <fullName evidence="5 10">Beta-galactosidase</fullName>
        <ecNumber evidence="5 10">3.2.1.23</ecNumber>
    </recommendedName>
    <alternativeName>
        <fullName evidence="9 10">Lactase</fullName>
    </alternativeName>
</protein>
<dbReference type="Gene3D" id="2.60.40.10">
    <property type="entry name" value="Immunoglobulins"/>
    <property type="match status" value="2"/>
</dbReference>
<dbReference type="PRINTS" id="PR00132">
    <property type="entry name" value="GLHYDRLASE2"/>
</dbReference>
<dbReference type="SUPFAM" id="SSF49785">
    <property type="entry name" value="Galactose-binding domain-like"/>
    <property type="match status" value="1"/>
</dbReference>
<dbReference type="Pfam" id="PF02837">
    <property type="entry name" value="Glyco_hydro_2_N"/>
    <property type="match status" value="1"/>
</dbReference>
<dbReference type="InterPro" id="IPR017853">
    <property type="entry name" value="GH"/>
</dbReference>
<dbReference type="InterPro" id="IPR023230">
    <property type="entry name" value="Glyco_hydro_2_CS"/>
</dbReference>
<dbReference type="Pfam" id="PF02836">
    <property type="entry name" value="Glyco_hydro_2_C"/>
    <property type="match status" value="1"/>
</dbReference>
<dbReference type="InterPro" id="IPR006103">
    <property type="entry name" value="Glyco_hydro_2_cat"/>
</dbReference>
<dbReference type="Gene3D" id="2.70.98.10">
    <property type="match status" value="1"/>
</dbReference>
<dbReference type="InterPro" id="IPR014718">
    <property type="entry name" value="GH-type_carb-bd"/>
</dbReference>
<dbReference type="SUPFAM" id="SSF74650">
    <property type="entry name" value="Galactose mutarotase-like"/>
    <property type="match status" value="1"/>
</dbReference>
<comment type="catalytic activity">
    <reaction evidence="1 10">
        <text>Hydrolysis of terminal non-reducing beta-D-galactose residues in beta-D-galactosides.</text>
        <dbReference type="EC" id="3.2.1.23"/>
    </reaction>
</comment>
<evidence type="ECO:0000256" key="7">
    <source>
        <dbReference type="ARBA" id="ARBA00022837"/>
    </source>
</evidence>
<comment type="caution">
    <text evidence="13">The sequence shown here is derived from an EMBL/GenBank/DDBJ whole genome shotgun (WGS) entry which is preliminary data.</text>
</comment>
<evidence type="ECO:0000256" key="4">
    <source>
        <dbReference type="ARBA" id="ARBA00011245"/>
    </source>
</evidence>
<dbReference type="RefSeq" id="WP_270214752.1">
    <property type="nucleotide sequence ID" value="NZ_CAUAJF010000052.1"/>
</dbReference>
<sequence length="1057" mass="122056">MKHFFKTVLLLSATLPCFAQTPPEIQDANIIGINKLPPRTAIWPAPSAQEAQNTNYEHSVWVKSLNGKWDFFWSPDPQSRPVNFYKPEFNRNDWKKIEVPSIIERQGYGTPLYVNSTYPFKVNPPFIMDEPNHKYTTFKQRNPVGSFCRTFLLPEEWGNDKEIILHLAGAGPAAFIWINGEKVGYTQDPRLPAEFSINKYLKKGENLLAIEVYKYCDGSYLEDQDFWRLSGIFRDVFIRAVPKISLWDIYAQPELDLSSHKGKINLHYTPANFTEKRDSDYKINISVFSPLGKKLVNKNFKIKDFAPGFGKESKLPAIELDTVQLWYDESPIQYKVLVELSKKGKTIEAYKLPVAFRKIEVDGNKILLNGKKFKIRGVNRHEFSPDQGWVISKEEMIKDLELMKQGNVNFIRNAHYPNDPRWYELCNQYGIMIMDEPNIESHGLSYLRKVLPADLPEWSKACIDRMRRMVIRDRQYPCVTMWSLGNEAGYGNAFVEMRKITHRYDPELRLIQYADMNRVADIDSQTYPTADWLRQHLKGKAVRKGERGESTSIEQHGKYPSGKPFLLSEYAHAQGNSLGDLIDYWELIYKHDMLIGGFIWDWVDQALWKDPSNPSAGYLYGGDFGDFPNDKNGCIDGLISADRIPHPHYYEMQKVYQPVAFRLIDSQPLTIDVTNRLLTTDLNKYDFKYQIQENGKITSEGILPEISVSPCSSRKITLPDHIRYDLKKESFLKISIQLREPEIWAKEGFTVAWEQFKLNDIKPSITLAMPKASNPAILYESDTLYAIKGDFFEVKFNRKNGMLSSYSINNKELIKAPVRFNFRRALTDNDRGWKVGEKMKIWQDAGLHYTVQQFHITSSDKDKTVIKGEYAFTDSKATAIIEHTVFANGTIEIEYNISIPLNLPNIPRIGLQFEIEKELQNIDWYGRGPHENYIDRESGAAIGIYQTTLNQWITPYVRPQENSNRGGIRWLRFSQGTHQLQFSAVGEPFCASAWPYTISTLEQTTHDFELKMHNNIIVDIDCNQMGVGGDCSWGLPVLQKYQIKPGKYQYKFIISAK</sequence>
<accession>A0A354M3L3</accession>
<organism evidence="13 14">
    <name type="scientific">Coprobacter fastidiosus</name>
    <dbReference type="NCBI Taxonomy" id="1099853"/>
    <lineage>
        <taxon>Bacteria</taxon>
        <taxon>Pseudomonadati</taxon>
        <taxon>Bacteroidota</taxon>
        <taxon>Bacteroidia</taxon>
        <taxon>Bacteroidales</taxon>
        <taxon>Barnesiellaceae</taxon>
        <taxon>Coprobacter</taxon>
    </lineage>
</organism>
<dbReference type="InterPro" id="IPR013783">
    <property type="entry name" value="Ig-like_fold"/>
</dbReference>
<evidence type="ECO:0000256" key="11">
    <source>
        <dbReference type="SAM" id="SignalP"/>
    </source>
</evidence>
<evidence type="ECO:0000256" key="2">
    <source>
        <dbReference type="ARBA" id="ARBA00001913"/>
    </source>
</evidence>
<dbReference type="GO" id="GO:0004565">
    <property type="term" value="F:beta-galactosidase activity"/>
    <property type="evidence" value="ECO:0007669"/>
    <property type="project" value="UniProtKB-EC"/>
</dbReference>
<reference evidence="13 14" key="1">
    <citation type="journal article" date="2018" name="Nat. Biotechnol.">
        <title>A standardized bacterial taxonomy based on genome phylogeny substantially revises the tree of life.</title>
        <authorList>
            <person name="Parks D.H."/>
            <person name="Chuvochina M."/>
            <person name="Waite D.W."/>
            <person name="Rinke C."/>
            <person name="Skarshewski A."/>
            <person name="Chaumeil P.A."/>
            <person name="Hugenholtz P."/>
        </authorList>
    </citation>
    <scope>NUCLEOTIDE SEQUENCE [LARGE SCALE GENOMIC DNA]</scope>
    <source>
        <strain evidence="13">UBA11482</strain>
    </source>
</reference>
<dbReference type="InterPro" id="IPR006102">
    <property type="entry name" value="Ig-like_GH2"/>
</dbReference>
<dbReference type="InterPro" id="IPR008979">
    <property type="entry name" value="Galactose-bd-like_sf"/>
</dbReference>
<keyword evidence="8 10" id="KW-0326">Glycosidase</keyword>
<dbReference type="GO" id="GO:0005990">
    <property type="term" value="P:lactose catabolic process"/>
    <property type="evidence" value="ECO:0007669"/>
    <property type="project" value="TreeGrafter"/>
</dbReference>
<dbReference type="SUPFAM" id="SSF49303">
    <property type="entry name" value="beta-Galactosidase/glucuronidase domain"/>
    <property type="match status" value="2"/>
</dbReference>
<dbReference type="EC" id="3.2.1.23" evidence="5 10"/>
<dbReference type="InterPro" id="IPR011013">
    <property type="entry name" value="Gal_mutarotase_sf_dom"/>
</dbReference>
<dbReference type="Pfam" id="PF00703">
    <property type="entry name" value="Glyco_hydro_2"/>
    <property type="match status" value="1"/>
</dbReference>
<feature type="domain" description="Beta galactosidase small chain/" evidence="12">
    <location>
        <begin position="786"/>
        <end position="1055"/>
    </location>
</feature>
<gene>
    <name evidence="13" type="ORF">DDY73_08860</name>
</gene>
<evidence type="ECO:0000256" key="3">
    <source>
        <dbReference type="ARBA" id="ARBA00007401"/>
    </source>
</evidence>
<dbReference type="PANTHER" id="PTHR46323:SF2">
    <property type="entry name" value="BETA-GALACTOSIDASE"/>
    <property type="match status" value="1"/>
</dbReference>
<proteinExistence type="inferred from homology"/>
<dbReference type="InterPro" id="IPR006104">
    <property type="entry name" value="Glyco_hydro_2_N"/>
</dbReference>
<feature type="chain" id="PRO_5017074161" description="Beta-galactosidase" evidence="11">
    <location>
        <begin position="20"/>
        <end position="1057"/>
    </location>
</feature>
<dbReference type="InterPro" id="IPR050347">
    <property type="entry name" value="Bact_Beta-galactosidase"/>
</dbReference>
<dbReference type="SMART" id="SM01038">
    <property type="entry name" value="Bgal_small_N"/>
    <property type="match status" value="1"/>
</dbReference>
<evidence type="ECO:0000256" key="10">
    <source>
        <dbReference type="RuleBase" id="RU361154"/>
    </source>
</evidence>
<dbReference type="Proteomes" id="UP000262954">
    <property type="component" value="Unassembled WGS sequence"/>
</dbReference>
<dbReference type="InterPro" id="IPR004199">
    <property type="entry name" value="B-gal_small/dom_5"/>
</dbReference>
<evidence type="ECO:0000256" key="8">
    <source>
        <dbReference type="ARBA" id="ARBA00023295"/>
    </source>
</evidence>
<evidence type="ECO:0000313" key="14">
    <source>
        <dbReference type="Proteomes" id="UP000262954"/>
    </source>
</evidence>
<comment type="subunit">
    <text evidence="4">Monomer.</text>
</comment>
<evidence type="ECO:0000259" key="12">
    <source>
        <dbReference type="SMART" id="SM01038"/>
    </source>
</evidence>